<proteinExistence type="predicted"/>
<name>A0A2S9XF16_9BACT</name>
<reference evidence="1 2" key="1">
    <citation type="submission" date="2018-03" db="EMBL/GenBank/DDBJ databases">
        <title>Draft Genome Sequences of the Obligatory Marine Myxobacteria Enhygromyxa salina SWB005.</title>
        <authorList>
            <person name="Poehlein A."/>
            <person name="Moghaddam J.A."/>
            <person name="Harms H."/>
            <person name="Alanjari M."/>
            <person name="Koenig G.M."/>
            <person name="Daniel R."/>
            <person name="Schaeberle T.F."/>
        </authorList>
    </citation>
    <scope>NUCLEOTIDE SEQUENCE [LARGE SCALE GENOMIC DNA]</scope>
    <source>
        <strain evidence="1 2">SWB005</strain>
    </source>
</reference>
<dbReference type="AlphaFoldDB" id="A0A2S9XF16"/>
<dbReference type="RefSeq" id="WP_181198226.1">
    <property type="nucleotide sequence ID" value="NZ_PVNK01000242.1"/>
</dbReference>
<accession>A0A2S9XF16</accession>
<dbReference type="EMBL" id="PVNK01000242">
    <property type="protein sequence ID" value="PRP91455.1"/>
    <property type="molecule type" value="Genomic_DNA"/>
</dbReference>
<comment type="caution">
    <text evidence="1">The sequence shown here is derived from an EMBL/GenBank/DDBJ whole genome shotgun (WGS) entry which is preliminary data.</text>
</comment>
<organism evidence="1 2">
    <name type="scientific">Enhygromyxa salina</name>
    <dbReference type="NCBI Taxonomy" id="215803"/>
    <lineage>
        <taxon>Bacteria</taxon>
        <taxon>Pseudomonadati</taxon>
        <taxon>Myxococcota</taxon>
        <taxon>Polyangia</taxon>
        <taxon>Nannocystales</taxon>
        <taxon>Nannocystaceae</taxon>
        <taxon>Enhygromyxa</taxon>
    </lineage>
</organism>
<evidence type="ECO:0000313" key="2">
    <source>
        <dbReference type="Proteomes" id="UP000237968"/>
    </source>
</evidence>
<gene>
    <name evidence="1" type="ORF">ENSA5_55720</name>
</gene>
<evidence type="ECO:0000313" key="1">
    <source>
        <dbReference type="EMBL" id="PRP91455.1"/>
    </source>
</evidence>
<dbReference type="Proteomes" id="UP000237968">
    <property type="component" value="Unassembled WGS sequence"/>
</dbReference>
<protein>
    <submittedName>
        <fullName evidence="1">Uncharacterized protein</fullName>
    </submittedName>
</protein>
<keyword evidence="2" id="KW-1185">Reference proteome</keyword>
<sequence>MNIPPRRVALPLAAILGFAAIFMGLWLPPPPEPPARFRVELEVPPVEAALWFVDRYPEYFTSGEDGFESWLEGLPKRDREFVLAMGQTLAWAWVERELAGFDERDPEGLAREATSVVRAKTLNQLEIKIEHFGAEEDEIGYLAYVGDPRFGDGVFARLVRGGTNCEGQNHLLALLLDTALEPALAWAPQLDVNMASIRSGHELVLVTGPTLDQPIFADAWSNFPAFTVDPSRPRAAPLLGELGDPPPAVVPGVPGRAPHPASFYAQSTVTSIVLVPERRAPTLPVSLEVRAPALDEASLARIEDPWRLYLFARVLHLYDDPRAASLYQLVLERYCDPPPTRRNFVCAASKALVGRAAQSVGVAQRAPSE</sequence>